<gene>
    <name evidence="3" type="ORF">BRAFLDRAFT_105134</name>
</gene>
<dbReference type="PANTHER" id="PTHR46549">
    <property type="entry name" value="MACPF DOMAIN-CONTAINING PROTEIN"/>
    <property type="match status" value="1"/>
</dbReference>
<dbReference type="SMART" id="SM00457">
    <property type="entry name" value="MACPF"/>
    <property type="match status" value="1"/>
</dbReference>
<dbReference type="InterPro" id="IPR020864">
    <property type="entry name" value="MACPF"/>
</dbReference>
<name>C3ZX08_BRAFL</name>
<dbReference type="EMBL" id="GG666706">
    <property type="protein sequence ID" value="EEN42923.1"/>
    <property type="molecule type" value="Genomic_DNA"/>
</dbReference>
<proteinExistence type="predicted"/>
<protein>
    <recommendedName>
        <fullName evidence="2">MACPF domain-containing protein</fullName>
    </recommendedName>
</protein>
<dbReference type="eggNOG" id="KOG2806">
    <property type="taxonomic scope" value="Eukaryota"/>
</dbReference>
<dbReference type="PROSITE" id="PS51412">
    <property type="entry name" value="MACPF_2"/>
    <property type="match status" value="1"/>
</dbReference>
<dbReference type="AlphaFoldDB" id="C3ZX08"/>
<accession>C3ZX08</accession>
<evidence type="ECO:0000313" key="3">
    <source>
        <dbReference type="EMBL" id="EEN42923.1"/>
    </source>
</evidence>
<reference evidence="3" key="1">
    <citation type="journal article" date="2008" name="Nature">
        <title>The amphioxus genome and the evolution of the chordate karyotype.</title>
        <authorList>
            <consortium name="US DOE Joint Genome Institute (JGI-PGF)"/>
            <person name="Putnam N.H."/>
            <person name="Butts T."/>
            <person name="Ferrier D.E.K."/>
            <person name="Furlong R.F."/>
            <person name="Hellsten U."/>
            <person name="Kawashima T."/>
            <person name="Robinson-Rechavi M."/>
            <person name="Shoguchi E."/>
            <person name="Terry A."/>
            <person name="Yu J.-K."/>
            <person name="Benito-Gutierrez E.L."/>
            <person name="Dubchak I."/>
            <person name="Garcia-Fernandez J."/>
            <person name="Gibson-Brown J.J."/>
            <person name="Grigoriev I.V."/>
            <person name="Horton A.C."/>
            <person name="de Jong P.J."/>
            <person name="Jurka J."/>
            <person name="Kapitonov V.V."/>
            <person name="Kohara Y."/>
            <person name="Kuroki Y."/>
            <person name="Lindquist E."/>
            <person name="Lucas S."/>
            <person name="Osoegawa K."/>
            <person name="Pennacchio L.A."/>
            <person name="Salamov A.A."/>
            <person name="Satou Y."/>
            <person name="Sauka-Spengler T."/>
            <person name="Schmutz J."/>
            <person name="Shin-I T."/>
            <person name="Toyoda A."/>
            <person name="Bronner-Fraser M."/>
            <person name="Fujiyama A."/>
            <person name="Holland L.Z."/>
            <person name="Holland P.W.H."/>
            <person name="Satoh N."/>
            <person name="Rokhsar D.S."/>
        </authorList>
    </citation>
    <scope>NUCLEOTIDE SEQUENCE [LARGE SCALE GENOMIC DNA]</scope>
    <source>
        <strain evidence="3">S238N-H82</strain>
        <tissue evidence="3">Testes</tissue>
    </source>
</reference>
<organism>
    <name type="scientific">Branchiostoma floridae</name>
    <name type="common">Florida lancelet</name>
    <name type="synonym">Amphioxus</name>
    <dbReference type="NCBI Taxonomy" id="7739"/>
    <lineage>
        <taxon>Eukaryota</taxon>
        <taxon>Metazoa</taxon>
        <taxon>Chordata</taxon>
        <taxon>Cephalochordata</taxon>
        <taxon>Leptocardii</taxon>
        <taxon>Amphioxiformes</taxon>
        <taxon>Branchiostomatidae</taxon>
        <taxon>Branchiostoma</taxon>
    </lineage>
</organism>
<evidence type="ECO:0000259" key="2">
    <source>
        <dbReference type="PROSITE" id="PS51412"/>
    </source>
</evidence>
<sequence length="1195" mass="129878">MKKAVGVGVPLVLVLTVAAYLAVTWYGKDEEPEHRVFRRSIQPHEMPDNLHEAMKAAAAEDAPAYVQDKRFLGAIAKMAGDLLSNVGSQGKTNQKRGGPATGTGEMKAEIDFIEQKGMVQDDLFAPPGMKMKVDVEKSPKKQNEKDDMSPPKAFSYPMGMGGTMMNGCFGTGYVRGDPCFKAKRPLPPCINLMEGCYYIGVGFDGRGEYSSTSRRKTVIQRKCMLQKKYHGEEIPDNMNVHGIYDTDTKSETFNSRQSYRQSLQQKAGVSASGWGFQASVNAAWGGSQKSEKQVFMSLIEADVIRYEIFLDEVKPDDLSLDFLRDFLSLPKNFILGKAKLQDFIIRYGTHFIKSAKFGGAFRLFKTQEAESGESLSSFSVSAQASYNGMFSAGGHYGRKEESGAKSSEKTSSTHVVIEGGDQKVGAIVADFYTTGFKDTFQEWLKSIPSYPKPIDMFMGTLSELLNLNFKTLFPFDMSDAADGCFSKKYCDDSSIEEFQLSMDKKRLALERAISVYMEEGPIPTTDFHLQGGKPGCQTDLLSVKGGESGVSHPSWLELINGDTYKVSCFGFVMTYHEDSGKLVVTVDDWKASYKELGRISRFLVNSIVARVEYISPLEHSQSSRSALASILEAPCEVKWSNSYQIKPAEEGGKCLYFVAASAGDIFVVFSAIPRDKTTWYHLQISFQGVALYKGMKLVKYEGAKSARSLGDRKLFQPYFICIDEDMDKQRTNIKYGIGSDSSEKGLVYMVYSDSGDPLGIQFYSFGSGEKDIEIMDARILEGGNAGQMECTGGTIMKDGMCVEDCHPECNGCIPKSPGSKLDTECRLCMNYADRMDDGTTKCVGECPAGKKAAPNGVTCICSGLTIIRNDETKECVTACPDTHEVSDDGVTCQPKTMIYKWRDDLKCGPSYTTPTANPGQCNPRSDHPCCSPGGWCGGTADHCTCSGCIDYRPKWRDDLKCGTRYPALGANPGQCNPSGTYPCCSPVGWCGNTDDHCKCSGCVDYNADPASQHQERTPDSATLSQDIRAVPPAGGAGAPQLTAAVQAVLTTVRNGDLTLDADPASQHQERTPDSATLSQDIRAVPPAGGVGAAQLTAAVQAVLTTVRNGDLTLDADPASQHQERTPDSATEIQDSRAVPPAGGVAAARLTVTVAAVLTIVTKSDGMTLTTPAVTENLANERLQNTIRRQKIQTLA</sequence>
<feature type="domain" description="MACPF" evidence="2">
    <location>
        <begin position="175"/>
        <end position="497"/>
    </location>
</feature>
<evidence type="ECO:0000256" key="1">
    <source>
        <dbReference type="SAM" id="MobiDB-lite"/>
    </source>
</evidence>
<feature type="region of interest" description="Disordered" evidence="1">
    <location>
        <begin position="1112"/>
        <end position="1134"/>
    </location>
</feature>
<dbReference type="Pfam" id="PF01823">
    <property type="entry name" value="MACPF"/>
    <property type="match status" value="1"/>
</dbReference>
<dbReference type="CDD" id="cd10909">
    <property type="entry name" value="ChtBD1_GH18_2"/>
    <property type="match status" value="2"/>
</dbReference>
<dbReference type="InParanoid" id="C3ZX08"/>
<dbReference type="STRING" id="7739.C3ZX08"/>
<dbReference type="PANTHER" id="PTHR46549:SF1">
    <property type="entry name" value="MACPF DOMAIN-CONTAINING PROTEIN"/>
    <property type="match status" value="1"/>
</dbReference>